<name>A0A5N6Z6E1_9EURO</name>
<keyword evidence="2" id="KW-1185">Reference proteome</keyword>
<evidence type="ECO:0000313" key="1">
    <source>
        <dbReference type="EMBL" id="KAE8352988.1"/>
    </source>
</evidence>
<protein>
    <submittedName>
        <fullName evidence="1">Uncharacterized protein</fullName>
    </submittedName>
</protein>
<organism evidence="1 2">
    <name type="scientific">Aspergillus coremiiformis</name>
    <dbReference type="NCBI Taxonomy" id="138285"/>
    <lineage>
        <taxon>Eukaryota</taxon>
        <taxon>Fungi</taxon>
        <taxon>Dikarya</taxon>
        <taxon>Ascomycota</taxon>
        <taxon>Pezizomycotina</taxon>
        <taxon>Eurotiomycetes</taxon>
        <taxon>Eurotiomycetidae</taxon>
        <taxon>Eurotiales</taxon>
        <taxon>Aspergillaceae</taxon>
        <taxon>Aspergillus</taxon>
        <taxon>Aspergillus subgen. Circumdati</taxon>
    </lineage>
</organism>
<evidence type="ECO:0000313" key="2">
    <source>
        <dbReference type="Proteomes" id="UP000327118"/>
    </source>
</evidence>
<dbReference type="AlphaFoldDB" id="A0A5N6Z6E1"/>
<reference evidence="2" key="1">
    <citation type="submission" date="2019-04" db="EMBL/GenBank/DDBJ databases">
        <title>Friends and foes A comparative genomics studyof 23 Aspergillus species from section Flavi.</title>
        <authorList>
            <consortium name="DOE Joint Genome Institute"/>
            <person name="Kjaerbolling I."/>
            <person name="Vesth T."/>
            <person name="Frisvad J.C."/>
            <person name="Nybo J.L."/>
            <person name="Theobald S."/>
            <person name="Kildgaard S."/>
            <person name="Isbrandt T."/>
            <person name="Kuo A."/>
            <person name="Sato A."/>
            <person name="Lyhne E.K."/>
            <person name="Kogle M.E."/>
            <person name="Wiebenga A."/>
            <person name="Kun R.S."/>
            <person name="Lubbers R.J."/>
            <person name="Makela M.R."/>
            <person name="Barry K."/>
            <person name="Chovatia M."/>
            <person name="Clum A."/>
            <person name="Daum C."/>
            <person name="Haridas S."/>
            <person name="He G."/>
            <person name="LaButti K."/>
            <person name="Lipzen A."/>
            <person name="Mondo S."/>
            <person name="Riley R."/>
            <person name="Salamov A."/>
            <person name="Simmons B.A."/>
            <person name="Magnuson J.K."/>
            <person name="Henrissat B."/>
            <person name="Mortensen U.H."/>
            <person name="Larsen T.O."/>
            <person name="Devries R.P."/>
            <person name="Grigoriev I.V."/>
            <person name="Machida M."/>
            <person name="Baker S.E."/>
            <person name="Andersen M.R."/>
        </authorList>
    </citation>
    <scope>NUCLEOTIDE SEQUENCE [LARGE SCALE GENOMIC DNA]</scope>
    <source>
        <strain evidence="2">CBS 553.77</strain>
    </source>
</reference>
<accession>A0A5N6Z6E1</accession>
<gene>
    <name evidence="1" type="ORF">BDV28DRAFT_134032</name>
</gene>
<sequence length="63" mass="7250">MLDLHDRSRVLADVLLSLPPILAIRVRNQVILASHTYLAYHSMGHSRMQRYPSPPLELRLVCD</sequence>
<dbReference type="Proteomes" id="UP000327118">
    <property type="component" value="Unassembled WGS sequence"/>
</dbReference>
<proteinExistence type="predicted"/>
<dbReference type="EMBL" id="ML739111">
    <property type="protein sequence ID" value="KAE8352988.1"/>
    <property type="molecule type" value="Genomic_DNA"/>
</dbReference>